<keyword evidence="5" id="KW-1185">Reference proteome</keyword>
<organism evidence="4 5">
    <name type="scientific">Ridgeia piscesae</name>
    <name type="common">Tubeworm</name>
    <dbReference type="NCBI Taxonomy" id="27915"/>
    <lineage>
        <taxon>Eukaryota</taxon>
        <taxon>Metazoa</taxon>
        <taxon>Spiralia</taxon>
        <taxon>Lophotrochozoa</taxon>
        <taxon>Annelida</taxon>
        <taxon>Polychaeta</taxon>
        <taxon>Sedentaria</taxon>
        <taxon>Canalipalpata</taxon>
        <taxon>Sabellida</taxon>
        <taxon>Siboglinidae</taxon>
        <taxon>Ridgeia</taxon>
    </lineage>
</organism>
<dbReference type="PANTHER" id="PTHR11604:SF2">
    <property type="entry name" value="PROFILIN-4"/>
    <property type="match status" value="1"/>
</dbReference>
<keyword evidence="2" id="KW-0009">Actin-binding</keyword>
<dbReference type="EMBL" id="JAODUO010006016">
    <property type="protein sequence ID" value="KAK2140031.1"/>
    <property type="molecule type" value="Genomic_DNA"/>
</dbReference>
<evidence type="ECO:0000313" key="4">
    <source>
        <dbReference type="EMBL" id="KAK2193333.1"/>
    </source>
</evidence>
<dbReference type="Proteomes" id="UP001209878">
    <property type="component" value="Unassembled WGS sequence"/>
</dbReference>
<evidence type="ECO:0000256" key="1">
    <source>
        <dbReference type="ARBA" id="ARBA00010058"/>
    </source>
</evidence>
<dbReference type="Pfam" id="PF00235">
    <property type="entry name" value="Profilin"/>
    <property type="match status" value="1"/>
</dbReference>
<evidence type="ECO:0000256" key="2">
    <source>
        <dbReference type="RuleBase" id="RU003909"/>
    </source>
</evidence>
<gene>
    <name evidence="4" type="ORF">NP493_15g03022</name>
    <name evidence="3" type="ORF">NP493_6021g00000</name>
</gene>
<dbReference type="Gene3D" id="3.30.450.30">
    <property type="entry name" value="Dynein light chain 2a, cytoplasmic"/>
    <property type="match status" value="1"/>
</dbReference>
<comment type="caution">
    <text evidence="4">The sequence shown here is derived from an EMBL/GenBank/DDBJ whole genome shotgun (WGS) entry which is preliminary data.</text>
</comment>
<evidence type="ECO:0000313" key="3">
    <source>
        <dbReference type="EMBL" id="KAK2140031.1"/>
    </source>
</evidence>
<dbReference type="InterPro" id="IPR048278">
    <property type="entry name" value="PFN"/>
</dbReference>
<comment type="similarity">
    <text evidence="1 2">Belongs to the profilin family.</text>
</comment>
<name>A0AAD9PF17_RIDPI</name>
<dbReference type="InterPro" id="IPR036140">
    <property type="entry name" value="PFN_sf"/>
</dbReference>
<dbReference type="PANTHER" id="PTHR11604">
    <property type="entry name" value="PROFILIN"/>
    <property type="match status" value="1"/>
</dbReference>
<dbReference type="GO" id="GO:0003785">
    <property type="term" value="F:actin monomer binding"/>
    <property type="evidence" value="ECO:0007669"/>
    <property type="project" value="TreeGrafter"/>
</dbReference>
<sequence length="160" mass="18172">MTMWRRDEQLRNRVQEKKHWCMLGNTDDTYIKCWSAYIDDMLSSNHVSDAAVYDTQGTLLATSRETFGLLQQELEHLLRGLRDSKYAYDNGICVNGRRYRVHLADGRCGIMGKQGMPATGCSVGKTATLVIVATHSETMQPEVCNEVVMCLRDFLVCKDL</sequence>
<reference evidence="4" key="1">
    <citation type="journal article" date="2023" name="Mol. Biol. Evol.">
        <title>Third-Generation Sequencing Reveals the Adaptive Role of the Epigenome in Three Deep-Sea Polychaetes.</title>
        <authorList>
            <person name="Perez M."/>
            <person name="Aroh O."/>
            <person name="Sun Y."/>
            <person name="Lan Y."/>
            <person name="Juniper S.K."/>
            <person name="Young C.R."/>
            <person name="Angers B."/>
            <person name="Qian P.Y."/>
        </authorList>
    </citation>
    <scope>NUCLEOTIDE SEQUENCE</scope>
    <source>
        <strain evidence="4">R07B-5</strain>
    </source>
</reference>
<dbReference type="GO" id="GO:0005938">
    <property type="term" value="C:cell cortex"/>
    <property type="evidence" value="ECO:0007669"/>
    <property type="project" value="TreeGrafter"/>
</dbReference>
<dbReference type="AlphaFoldDB" id="A0AAD9PF17"/>
<protein>
    <recommendedName>
        <fullName evidence="2">Profilin</fullName>
    </recommendedName>
</protein>
<dbReference type="SMART" id="SM00392">
    <property type="entry name" value="PROF"/>
    <property type="match status" value="1"/>
</dbReference>
<dbReference type="EMBL" id="JAODUO010000014">
    <property type="protein sequence ID" value="KAK2193333.1"/>
    <property type="molecule type" value="Genomic_DNA"/>
</dbReference>
<proteinExistence type="inferred from homology"/>
<accession>A0AAD9PF17</accession>
<dbReference type="SUPFAM" id="SSF55770">
    <property type="entry name" value="Profilin (actin-binding protein)"/>
    <property type="match status" value="1"/>
</dbReference>
<dbReference type="InterPro" id="IPR005455">
    <property type="entry name" value="PFN_euk"/>
</dbReference>
<evidence type="ECO:0000313" key="5">
    <source>
        <dbReference type="Proteomes" id="UP001209878"/>
    </source>
</evidence>